<feature type="binding site" evidence="8">
    <location>
        <position position="35"/>
    </location>
    <ligand>
        <name>ATP</name>
        <dbReference type="ChEBI" id="CHEBI:30616"/>
    </ligand>
</feature>
<name>A0A832TCK8_9EURY</name>
<dbReference type="Pfam" id="PF02769">
    <property type="entry name" value="AIRS_C"/>
    <property type="match status" value="2"/>
</dbReference>
<dbReference type="InterPro" id="IPR036676">
    <property type="entry name" value="PurM-like_C_sf"/>
</dbReference>
<feature type="active site" evidence="8">
    <location>
        <position position="32"/>
    </location>
</feature>
<keyword evidence="1 8" id="KW-0963">Cytoplasm</keyword>
<feature type="active site" description="Proton acceptor" evidence="8">
    <location>
        <position position="78"/>
    </location>
</feature>
<dbReference type="CDD" id="cd02204">
    <property type="entry name" value="PurL_repeat2"/>
    <property type="match status" value="1"/>
</dbReference>
<keyword evidence="6 8" id="KW-0067">ATP-binding</keyword>
<dbReference type="SUPFAM" id="SSF55326">
    <property type="entry name" value="PurM N-terminal domain-like"/>
    <property type="match status" value="2"/>
</dbReference>
<dbReference type="PANTHER" id="PTHR43555">
    <property type="entry name" value="PHOSPHORIBOSYLFORMYLGLYCINAMIDINE SYNTHASE SUBUNIT PURL"/>
    <property type="match status" value="1"/>
</dbReference>
<evidence type="ECO:0000259" key="11">
    <source>
        <dbReference type="Pfam" id="PF18072"/>
    </source>
</evidence>
<keyword evidence="7 8" id="KW-0460">Magnesium</keyword>
<dbReference type="HAMAP" id="MF_00420">
    <property type="entry name" value="PurL_2"/>
    <property type="match status" value="1"/>
</dbReference>
<evidence type="ECO:0000256" key="8">
    <source>
        <dbReference type="HAMAP-Rule" id="MF_00420"/>
    </source>
</evidence>
<evidence type="ECO:0000256" key="2">
    <source>
        <dbReference type="ARBA" id="ARBA00022598"/>
    </source>
</evidence>
<feature type="binding site" evidence="8">
    <location>
        <position position="478"/>
    </location>
    <ligand>
        <name>ATP</name>
        <dbReference type="ChEBI" id="CHEBI:30616"/>
    </ligand>
</feature>
<feature type="binding site" evidence="8">
    <location>
        <position position="515"/>
    </location>
    <ligand>
        <name>ATP</name>
        <dbReference type="ChEBI" id="CHEBI:30616"/>
    </ligand>
</feature>
<feature type="binding site" evidence="8">
    <location>
        <position position="516"/>
    </location>
    <ligand>
        <name>Mg(2+)</name>
        <dbReference type="ChEBI" id="CHEBI:18420"/>
        <label>1</label>
    </ligand>
</feature>
<comment type="catalytic activity">
    <reaction evidence="8">
        <text>N(2)-formyl-N(1)-(5-phospho-beta-D-ribosyl)glycinamide + L-glutamine + ATP + H2O = 2-formamido-N(1)-(5-O-phospho-beta-D-ribosyl)acetamidine + L-glutamate + ADP + phosphate + H(+)</text>
        <dbReference type="Rhea" id="RHEA:17129"/>
        <dbReference type="ChEBI" id="CHEBI:15377"/>
        <dbReference type="ChEBI" id="CHEBI:15378"/>
        <dbReference type="ChEBI" id="CHEBI:29985"/>
        <dbReference type="ChEBI" id="CHEBI:30616"/>
        <dbReference type="ChEBI" id="CHEBI:43474"/>
        <dbReference type="ChEBI" id="CHEBI:58359"/>
        <dbReference type="ChEBI" id="CHEBI:147286"/>
        <dbReference type="ChEBI" id="CHEBI:147287"/>
        <dbReference type="ChEBI" id="CHEBI:456216"/>
        <dbReference type="EC" id="6.3.5.3"/>
    </reaction>
</comment>
<feature type="domain" description="PurM-like C-terminal" evidence="10">
    <location>
        <begin position="555"/>
        <end position="697"/>
    </location>
</feature>
<proteinExistence type="inferred from homology"/>
<dbReference type="InterPro" id="IPR041609">
    <property type="entry name" value="PurL_linker"/>
</dbReference>
<comment type="caution">
    <text evidence="12">The sequence shown here is derived from an EMBL/GenBank/DDBJ whole genome shotgun (WGS) entry which is preliminary data.</text>
</comment>
<evidence type="ECO:0000259" key="9">
    <source>
        <dbReference type="Pfam" id="PF00586"/>
    </source>
</evidence>
<dbReference type="NCBIfam" id="TIGR01736">
    <property type="entry name" value="FGAM_synth_II"/>
    <property type="match status" value="1"/>
</dbReference>
<feature type="binding site" evidence="8">
    <location>
        <position position="76"/>
    </location>
    <ligand>
        <name>Mg(2+)</name>
        <dbReference type="ChEBI" id="CHEBI:18420"/>
        <label>1</label>
    </ligand>
</feature>
<keyword evidence="4 8" id="KW-0547">Nucleotide-binding</keyword>
<dbReference type="GO" id="GO:0006189">
    <property type="term" value="P:'de novo' IMP biosynthetic process"/>
    <property type="evidence" value="ECO:0007669"/>
    <property type="project" value="UniProtKB-UniRule"/>
</dbReference>
<dbReference type="PIRSF" id="PIRSF001587">
    <property type="entry name" value="FGAM_synthase_II"/>
    <property type="match status" value="1"/>
</dbReference>
<dbReference type="AlphaFoldDB" id="A0A832TCK8"/>
<organism evidence="12 13">
    <name type="scientific">Methanopyrus kandleri</name>
    <dbReference type="NCBI Taxonomy" id="2320"/>
    <lineage>
        <taxon>Archaea</taxon>
        <taxon>Methanobacteriati</taxon>
        <taxon>Methanobacteriota</taxon>
        <taxon>Methanomada group</taxon>
        <taxon>Methanopyri</taxon>
        <taxon>Methanopyrales</taxon>
        <taxon>Methanopyraceae</taxon>
        <taxon>Methanopyrus</taxon>
    </lineage>
</organism>
<dbReference type="FunFam" id="3.30.1330.10:FF:000004">
    <property type="entry name" value="Phosphoribosylformylglycinamidine synthase subunit PurL"/>
    <property type="match status" value="1"/>
</dbReference>
<feature type="binding site" evidence="8">
    <location>
        <position position="99"/>
    </location>
    <ligand>
        <name>substrate</name>
    </ligand>
</feature>
<feature type="binding site" evidence="8">
    <location>
        <position position="100"/>
    </location>
    <ligand>
        <name>Mg(2+)</name>
        <dbReference type="ChEBI" id="CHEBI:18420"/>
        <label>2</label>
    </ligand>
</feature>
<dbReference type="Gene3D" id="3.90.650.10">
    <property type="entry name" value="PurM-like C-terminal domain"/>
    <property type="match status" value="2"/>
</dbReference>
<dbReference type="Pfam" id="PF00586">
    <property type="entry name" value="AIRS"/>
    <property type="match status" value="2"/>
</dbReference>
<comment type="subcellular location">
    <subcellularLocation>
        <location evidence="8">Cytoplasm</location>
    </subcellularLocation>
</comment>
<feature type="binding site" evidence="8">
    <location>
        <begin position="77"/>
        <end position="80"/>
    </location>
    <ligand>
        <name>substrate</name>
    </ligand>
</feature>
<dbReference type="InterPro" id="IPR016188">
    <property type="entry name" value="PurM-like_N"/>
</dbReference>
<dbReference type="EC" id="6.3.5.3" evidence="8"/>
<evidence type="ECO:0000256" key="1">
    <source>
        <dbReference type="ARBA" id="ARBA00022490"/>
    </source>
</evidence>
<feature type="binding site" evidence="8">
    <location>
        <position position="518"/>
    </location>
    <ligand>
        <name>substrate</name>
    </ligand>
</feature>
<dbReference type="InterPro" id="IPR036921">
    <property type="entry name" value="PurM-like_N_sf"/>
</dbReference>
<dbReference type="NCBIfam" id="NF002290">
    <property type="entry name" value="PRK01213.1"/>
    <property type="match status" value="1"/>
</dbReference>
<protein>
    <recommendedName>
        <fullName evidence="8">Phosphoribosylformylglycinamidine synthase subunit PurL</fullName>
        <shortName evidence="8">FGAM synthase</shortName>
        <ecNumber evidence="8">6.3.5.3</ecNumber>
    </recommendedName>
    <alternativeName>
        <fullName evidence="8">Formylglycinamide ribonucleotide amidotransferase subunit II</fullName>
        <shortName evidence="8">FGAR amidotransferase II</shortName>
        <shortName evidence="8">FGAR-AT II</shortName>
    </alternativeName>
    <alternativeName>
        <fullName evidence="8">Glutamine amidotransferase PurL</fullName>
    </alternativeName>
    <alternativeName>
        <fullName evidence="8">Phosphoribosylformylglycinamidine synthase subunit II</fullName>
    </alternativeName>
</protein>
<evidence type="ECO:0000256" key="6">
    <source>
        <dbReference type="ARBA" id="ARBA00022840"/>
    </source>
</evidence>
<feature type="binding site" evidence="8">
    <location>
        <begin position="296"/>
        <end position="298"/>
    </location>
    <ligand>
        <name>substrate</name>
    </ligand>
</feature>
<feature type="domain" description="PurM-like N-terminal" evidence="9">
    <location>
        <begin position="418"/>
        <end position="541"/>
    </location>
</feature>
<dbReference type="InterPro" id="IPR010918">
    <property type="entry name" value="PurM-like_C_dom"/>
</dbReference>
<accession>A0A832TCK8</accession>
<dbReference type="Pfam" id="PF18072">
    <property type="entry name" value="FGAR-AT_linker"/>
    <property type="match status" value="1"/>
</dbReference>
<keyword evidence="5 8" id="KW-0658">Purine biosynthesis</keyword>
<gene>
    <name evidence="8 12" type="primary">purL</name>
    <name evidence="12" type="ORF">HA336_03830</name>
</gene>
<keyword evidence="2 8" id="KW-0436">Ligase</keyword>
<dbReference type="SUPFAM" id="SSF56042">
    <property type="entry name" value="PurM C-terminal domain-like"/>
    <property type="match status" value="2"/>
</dbReference>
<dbReference type="Gene3D" id="3.30.1330.10">
    <property type="entry name" value="PurM-like, N-terminal domain"/>
    <property type="match status" value="2"/>
</dbReference>
<evidence type="ECO:0000256" key="5">
    <source>
        <dbReference type="ARBA" id="ARBA00022755"/>
    </source>
</evidence>
<sequence>MDERDLELIREELGRDPNATERAMFENMWSEHCAYRSTRHLLRQLPSEADHVIVGPGDDAAVVAIDDEWAVVVGIESHNHPSYVDPYNGAATGVGGIVRDVLSMGAFPIALLDPLRFGPLDGERVPYLVDGVVRGISDYGNRIGVPTVGGELEFDPSYERNPLVNVMCVGIVRRSEIVRGRADRPGDVLVLVGARTGRDGIGGAAFASEELGEESEEEDRPAVQIGDPFTERQLIIAIREAVERGLVKGCKDLGAAGLTCAATEMAADGGTGVEIDVFKVPLREEGMEPWEIMLSESQERMLLVVAPEDVDEVIEICRKYGLEASVVGRVTDDGYLTVKDGDDVIARVPAEFLADGAPEVEWEEEPYSYPENVDVPEPDPEDLVRSVLSSPNVSPALREWVYRQYDHEVQGRTVVKPGHDAAVMWLQHEGLEDVALALTTDSNPRHVLIDPKTGTEGCVAEALRNLATVGAEPLCLVDCLNFGSPENPRVYYQLRRSIEGLGKAAREFEVPVVGGNVSLYNEHEVDGPVNPTPVIGAVGVIRGLDYLEDFPREPEEGEAVIVLGETREELGGSLYLIEYHGIKGGKVPRVRYREERALHDLLRRIARKNMVSSVTDVSTGGLLAAVAELLGPVGASLSLSEVPNSVSRWDFLLLSESHGRAIVTTDRPDDVLGAAEEAGVPAQVVGEVTGDGVLRISVGPVDVSLDREELEELWRSPLHYLE</sequence>
<feature type="domain" description="Phosphoribosylformylglycinamidine synthase linker" evidence="11">
    <location>
        <begin position="2"/>
        <end position="35"/>
    </location>
</feature>
<evidence type="ECO:0000313" key="13">
    <source>
        <dbReference type="Proteomes" id="UP000619545"/>
    </source>
</evidence>
<evidence type="ECO:0000313" key="12">
    <source>
        <dbReference type="EMBL" id="HII70343.1"/>
    </source>
</evidence>
<evidence type="ECO:0000259" key="10">
    <source>
        <dbReference type="Pfam" id="PF02769"/>
    </source>
</evidence>
<dbReference type="EMBL" id="DUJS01000004">
    <property type="protein sequence ID" value="HII70343.1"/>
    <property type="molecule type" value="Genomic_DNA"/>
</dbReference>
<evidence type="ECO:0000256" key="3">
    <source>
        <dbReference type="ARBA" id="ARBA00022723"/>
    </source>
</evidence>
<feature type="binding site" evidence="8">
    <location>
        <position position="252"/>
    </location>
    <ligand>
        <name>Mg(2+)</name>
        <dbReference type="ChEBI" id="CHEBI:18420"/>
        <label>2</label>
    </ligand>
</feature>
<comment type="similarity">
    <text evidence="8">Belongs to the FGAMS family.</text>
</comment>
<feature type="domain" description="PurM-like C-terminal" evidence="10">
    <location>
        <begin position="184"/>
        <end position="339"/>
    </location>
</feature>
<feature type="domain" description="PurM-like N-terminal" evidence="9">
    <location>
        <begin position="57"/>
        <end position="172"/>
    </location>
</feature>
<reference evidence="12" key="1">
    <citation type="journal article" date="2020" name="bioRxiv">
        <title>A rank-normalized archaeal taxonomy based on genome phylogeny resolves widespread incomplete and uneven classifications.</title>
        <authorList>
            <person name="Rinke C."/>
            <person name="Chuvochina M."/>
            <person name="Mussig A.J."/>
            <person name="Chaumeil P.-A."/>
            <person name="Waite D.W."/>
            <person name="Whitman W.B."/>
            <person name="Parks D.H."/>
            <person name="Hugenholtz P."/>
        </authorList>
    </citation>
    <scope>NUCLEOTIDE SEQUENCE</scope>
    <source>
        <strain evidence="12">UBA8853</strain>
    </source>
</reference>
<dbReference type="CDD" id="cd02203">
    <property type="entry name" value="PurL_repeat1"/>
    <property type="match status" value="1"/>
</dbReference>
<dbReference type="GO" id="GO:0005737">
    <property type="term" value="C:cytoplasm"/>
    <property type="evidence" value="ECO:0007669"/>
    <property type="project" value="UniProtKB-SubCell"/>
</dbReference>
<dbReference type="GO" id="GO:0000287">
    <property type="term" value="F:magnesium ion binding"/>
    <property type="evidence" value="ECO:0007669"/>
    <property type="project" value="UniProtKB-UniRule"/>
</dbReference>
<evidence type="ECO:0000256" key="7">
    <source>
        <dbReference type="ARBA" id="ARBA00022842"/>
    </source>
</evidence>
<dbReference type="PANTHER" id="PTHR43555:SF1">
    <property type="entry name" value="PHOSPHORIBOSYLFORMYLGLYCINAMIDINE SYNTHASE SUBUNIT PURL"/>
    <property type="match status" value="1"/>
</dbReference>
<feature type="binding site" evidence="8">
    <location>
        <position position="224"/>
    </location>
    <ligand>
        <name>substrate</name>
    </ligand>
</feature>
<comment type="pathway">
    <text evidence="8">Purine metabolism; IMP biosynthesis via de novo pathway; 5-amino-1-(5-phospho-D-ribosyl)imidazole from N(2)-formyl-N(1)-(5-phospho-D-ribosyl)glycinamide: step 1/2.</text>
</comment>
<comment type="function">
    <text evidence="8">Part of the phosphoribosylformylglycinamidine synthase complex involved in the purines biosynthetic pathway. Catalyzes the ATP-dependent conversion of formylglycinamide ribonucleotide (FGAR) and glutamine to yield formylglycinamidine ribonucleotide (FGAM) and glutamate. The FGAM synthase complex is composed of three subunits. PurQ produces an ammonia molecule by converting glutamine to glutamate. PurL transfers the ammonia molecule to FGAR to form FGAM in an ATP-dependent manner. PurS interacts with PurQ and PurL and is thought to assist in the transfer of the ammonia molecule from PurQ to PurL.</text>
</comment>
<comment type="subunit">
    <text evidence="8">Monomer. Part of the FGAM synthase complex composed of 1 PurL, 1 PurQ and 2 PurS subunits.</text>
</comment>
<dbReference type="GO" id="GO:0004642">
    <property type="term" value="F:phosphoribosylformylglycinamidine synthase activity"/>
    <property type="evidence" value="ECO:0007669"/>
    <property type="project" value="UniProtKB-UniRule"/>
</dbReference>
<evidence type="ECO:0000256" key="4">
    <source>
        <dbReference type="ARBA" id="ARBA00022741"/>
    </source>
</evidence>
<keyword evidence="3 8" id="KW-0479">Metal-binding</keyword>
<dbReference type="UniPathway" id="UPA00074">
    <property type="reaction ID" value="UER00128"/>
</dbReference>
<dbReference type="InterPro" id="IPR010074">
    <property type="entry name" value="PRibForGlyAmidine_synth_PurL"/>
</dbReference>
<dbReference type="GO" id="GO:0005524">
    <property type="term" value="F:ATP binding"/>
    <property type="evidence" value="ECO:0007669"/>
    <property type="project" value="UniProtKB-UniRule"/>
</dbReference>
<dbReference type="Proteomes" id="UP000619545">
    <property type="component" value="Unassembled WGS sequence"/>
</dbReference>
<comment type="caution">
    <text evidence="8">Lacks conserved residue(s) required for the propagation of feature annotation.</text>
</comment>